<dbReference type="Pfam" id="PF26138">
    <property type="entry name" value="DUF8040"/>
    <property type="match status" value="1"/>
</dbReference>
<name>A0A843W4W9_COLES</name>
<keyword evidence="3" id="KW-1185">Reference proteome</keyword>
<accession>A0A843W4W9</accession>
<dbReference type="EMBL" id="NMUH01002846">
    <property type="protein sequence ID" value="MQM02377.1"/>
    <property type="molecule type" value="Genomic_DNA"/>
</dbReference>
<sequence length="181" mass="21031">MYPTEERRKEDDEILKYMMARRLLFAILVEDDSLEEDVINAICREQQMEEKRLCIPRRMMNTSQHTEGVWVNSILTGHEKRFYNVFRVHLEVFTRLRDLLVSKSLIGDSRQVSANEQLAMFLYAVGHGVPTGVLMKHFQHSSQTISHYVNKLAFALASLAEEYILQPNVANDCHPYIASNE</sequence>
<gene>
    <name evidence="2" type="ORF">Taro_035145</name>
</gene>
<feature type="non-terminal residue" evidence="2">
    <location>
        <position position="181"/>
    </location>
</feature>
<dbReference type="InterPro" id="IPR058353">
    <property type="entry name" value="DUF8040"/>
</dbReference>
<dbReference type="OrthoDB" id="667091at2759"/>
<dbReference type="AlphaFoldDB" id="A0A843W4W9"/>
<proteinExistence type="predicted"/>
<organism evidence="2 3">
    <name type="scientific">Colocasia esculenta</name>
    <name type="common">Wild taro</name>
    <name type="synonym">Arum esculentum</name>
    <dbReference type="NCBI Taxonomy" id="4460"/>
    <lineage>
        <taxon>Eukaryota</taxon>
        <taxon>Viridiplantae</taxon>
        <taxon>Streptophyta</taxon>
        <taxon>Embryophyta</taxon>
        <taxon>Tracheophyta</taxon>
        <taxon>Spermatophyta</taxon>
        <taxon>Magnoliopsida</taxon>
        <taxon>Liliopsida</taxon>
        <taxon>Araceae</taxon>
        <taxon>Aroideae</taxon>
        <taxon>Colocasieae</taxon>
        <taxon>Colocasia</taxon>
    </lineage>
</organism>
<reference evidence="2" key="1">
    <citation type="submission" date="2017-07" db="EMBL/GenBank/DDBJ databases">
        <title>Taro Niue Genome Assembly and Annotation.</title>
        <authorList>
            <person name="Atibalentja N."/>
            <person name="Keating K."/>
            <person name="Fields C.J."/>
        </authorList>
    </citation>
    <scope>NUCLEOTIDE SEQUENCE</scope>
    <source>
        <strain evidence="2">Niue_2</strain>
        <tissue evidence="2">Leaf</tissue>
    </source>
</reference>
<evidence type="ECO:0000313" key="3">
    <source>
        <dbReference type="Proteomes" id="UP000652761"/>
    </source>
</evidence>
<comment type="caution">
    <text evidence="2">The sequence shown here is derived from an EMBL/GenBank/DDBJ whole genome shotgun (WGS) entry which is preliminary data.</text>
</comment>
<feature type="domain" description="DUF8040" evidence="1">
    <location>
        <begin position="62"/>
        <end position="156"/>
    </location>
</feature>
<evidence type="ECO:0000259" key="1">
    <source>
        <dbReference type="Pfam" id="PF26138"/>
    </source>
</evidence>
<protein>
    <recommendedName>
        <fullName evidence="1">DUF8040 domain-containing protein</fullName>
    </recommendedName>
</protein>
<evidence type="ECO:0000313" key="2">
    <source>
        <dbReference type="EMBL" id="MQM02377.1"/>
    </source>
</evidence>
<dbReference type="Proteomes" id="UP000652761">
    <property type="component" value="Unassembled WGS sequence"/>
</dbReference>